<reference evidence="1" key="1">
    <citation type="journal article" date="2021" name="Proc. Natl. Acad. Sci. U.S.A.">
        <title>A Catalog of Tens of Thousands of Viruses from Human Metagenomes Reveals Hidden Associations with Chronic Diseases.</title>
        <authorList>
            <person name="Tisza M.J."/>
            <person name="Buck C.B."/>
        </authorList>
    </citation>
    <scope>NUCLEOTIDE SEQUENCE</scope>
    <source>
        <strain evidence="1">CtigT3</strain>
    </source>
</reference>
<sequence>MSSPAYVFASFPDDSSLKTVIESIAFSEKVLRGVKSEVLKQIESVLSCKPVEFDGRYKSEPKEILYIDNYSDPDETFKNIEQALKGFNPGIIENTEKLQEAFGLFFVIEDEPDKIAFQKFSRRMLINKKTSFFKASSSEVYDYLPESSFSLANSISGYYERSSKRLFIRSAFVGRQIFPSFSDEYVPGATVSEIREFLERPQFDISAIQDFNSDSQKLARLVWLIRDSGIKLADRLEDLRDISTALNLKCITEDGHIRLFPDIEKTKLVLQIILKDVYRQGNEIFLSNSKRALTPFKD</sequence>
<name>A0A8S5MSY4_9CAUD</name>
<proteinExistence type="predicted"/>
<protein>
    <recommendedName>
        <fullName evidence="2">DUF4868 domain-containing protein</fullName>
    </recommendedName>
</protein>
<dbReference type="EMBL" id="BK014981">
    <property type="protein sequence ID" value="DAD85409.1"/>
    <property type="molecule type" value="Genomic_DNA"/>
</dbReference>
<evidence type="ECO:0008006" key="2">
    <source>
        <dbReference type="Google" id="ProtNLM"/>
    </source>
</evidence>
<accession>A0A8S5MSY4</accession>
<evidence type="ECO:0000313" key="1">
    <source>
        <dbReference type="EMBL" id="DAD85409.1"/>
    </source>
</evidence>
<organism evidence="1">
    <name type="scientific">Siphoviridae sp. ctigT3</name>
    <dbReference type="NCBI Taxonomy" id="2826434"/>
    <lineage>
        <taxon>Viruses</taxon>
        <taxon>Duplodnaviria</taxon>
        <taxon>Heunggongvirae</taxon>
        <taxon>Uroviricota</taxon>
        <taxon>Caudoviricetes</taxon>
    </lineage>
</organism>